<dbReference type="Proteomes" id="UP000479190">
    <property type="component" value="Unassembled WGS sequence"/>
</dbReference>
<reference evidence="2 3" key="1">
    <citation type="submission" date="2020-02" db="EMBL/GenBank/DDBJ databases">
        <authorList>
            <person name="Ferguson B K."/>
        </authorList>
    </citation>
    <scope>NUCLEOTIDE SEQUENCE [LARGE SCALE GENOMIC DNA]</scope>
</reference>
<dbReference type="EMBL" id="CADCXV010000770">
    <property type="protein sequence ID" value="CAB0035096.1"/>
    <property type="molecule type" value="Genomic_DNA"/>
</dbReference>
<evidence type="ECO:0000313" key="3">
    <source>
        <dbReference type="Proteomes" id="UP000479190"/>
    </source>
</evidence>
<accession>A0A6H5IF33</accession>
<evidence type="ECO:0000256" key="1">
    <source>
        <dbReference type="SAM" id="MobiDB-lite"/>
    </source>
</evidence>
<name>A0A6H5IF33_9HYME</name>
<feature type="compositionally biased region" description="Basic and acidic residues" evidence="1">
    <location>
        <begin position="34"/>
        <end position="45"/>
    </location>
</feature>
<feature type="region of interest" description="Disordered" evidence="1">
    <location>
        <begin position="34"/>
        <end position="53"/>
    </location>
</feature>
<sequence>MNRSLNAQRQFDACTHFKKPLVILECFYNRRNNNERQEESNEKSAVRQVRGDPQQQWIWRRAGSRGRRGRSETTSPVVHDILTASDELRMSSCGVYLSQLRAMLVRNLLLKKREKRKTIVVRISYINPSIHPSVIL</sequence>
<keyword evidence="3" id="KW-1185">Reference proteome</keyword>
<organism evidence="2 3">
    <name type="scientific">Trichogramma brassicae</name>
    <dbReference type="NCBI Taxonomy" id="86971"/>
    <lineage>
        <taxon>Eukaryota</taxon>
        <taxon>Metazoa</taxon>
        <taxon>Ecdysozoa</taxon>
        <taxon>Arthropoda</taxon>
        <taxon>Hexapoda</taxon>
        <taxon>Insecta</taxon>
        <taxon>Pterygota</taxon>
        <taxon>Neoptera</taxon>
        <taxon>Endopterygota</taxon>
        <taxon>Hymenoptera</taxon>
        <taxon>Apocrita</taxon>
        <taxon>Proctotrupomorpha</taxon>
        <taxon>Chalcidoidea</taxon>
        <taxon>Trichogrammatidae</taxon>
        <taxon>Trichogramma</taxon>
    </lineage>
</organism>
<proteinExistence type="predicted"/>
<evidence type="ECO:0000313" key="2">
    <source>
        <dbReference type="EMBL" id="CAB0035096.1"/>
    </source>
</evidence>
<protein>
    <submittedName>
        <fullName evidence="2">Uncharacterized protein</fullName>
    </submittedName>
</protein>
<gene>
    <name evidence="2" type="ORF">TBRA_LOCUS6994</name>
</gene>
<dbReference type="AlphaFoldDB" id="A0A6H5IF33"/>